<organism evidence="7 8">
    <name type="scientific">Chironomus riparius</name>
    <dbReference type="NCBI Taxonomy" id="315576"/>
    <lineage>
        <taxon>Eukaryota</taxon>
        <taxon>Metazoa</taxon>
        <taxon>Ecdysozoa</taxon>
        <taxon>Arthropoda</taxon>
        <taxon>Hexapoda</taxon>
        <taxon>Insecta</taxon>
        <taxon>Pterygota</taxon>
        <taxon>Neoptera</taxon>
        <taxon>Endopterygota</taxon>
        <taxon>Diptera</taxon>
        <taxon>Nematocera</taxon>
        <taxon>Chironomoidea</taxon>
        <taxon>Chironomidae</taxon>
        <taxon>Chironominae</taxon>
        <taxon>Chironomus</taxon>
    </lineage>
</organism>
<keyword evidence="2 6" id="KW-0812">Transmembrane</keyword>
<dbReference type="InterPro" id="IPR051085">
    <property type="entry name" value="MB_O-acyltransferase"/>
</dbReference>
<evidence type="ECO:0000313" key="7">
    <source>
        <dbReference type="EMBL" id="CAG9804816.1"/>
    </source>
</evidence>
<evidence type="ECO:0008006" key="9">
    <source>
        <dbReference type="Google" id="ProtNLM"/>
    </source>
</evidence>
<dbReference type="AlphaFoldDB" id="A0A9N9RXR5"/>
<evidence type="ECO:0000256" key="4">
    <source>
        <dbReference type="ARBA" id="ARBA00023136"/>
    </source>
</evidence>
<sequence>MKGYLPNIELRFYFIFSVVLYMTMMYNIQILSNASLSAYNLMDDGWKIFNRKVDNYDSEWQVFKELIANYWYWFAIHIICTEIFRFTKFKNISLLYFIIGAFACFKIYNMRFFLALITQTVICYGVSTVFKRKTHIWVLTSIWLVILNSLKFESYFQLAVDTLDVEESKVHDFLVIFAWCILKNVSFNLERISCEEKDKEKFTFIHCLGYMFYFPSFHCGPTVIYSRYMSMLDYLNASIDKEYNLEMIKTRSKHFMLQMLRFFGWFVITEIGLHFFYIHYIVMSKSLKSVNIFALFGLGFLNGQFFNNKYIIQYGIPIAFGEFENIPMPSTPRCICRVHKYSDMWKWFDNGLYEFLFKYIYTKMTTRSSTVIKKIFASFITFFFIYIWHGFFDYILIWSIANCVCIVVEKFVYDFIESESFNRKALKVIKTENNLHRLRAYIGAHILIPAILSNFFFFGGTHFGMEFITRTYTNGFWNYFKISGTIFLLYPIAEAIKRYEQQRDSTKKKIIY</sequence>
<dbReference type="GO" id="GO:0005783">
    <property type="term" value="C:endoplasmic reticulum"/>
    <property type="evidence" value="ECO:0007669"/>
    <property type="project" value="TreeGrafter"/>
</dbReference>
<evidence type="ECO:0000256" key="6">
    <source>
        <dbReference type="SAM" id="Phobius"/>
    </source>
</evidence>
<evidence type="ECO:0000313" key="8">
    <source>
        <dbReference type="Proteomes" id="UP001153620"/>
    </source>
</evidence>
<feature type="transmembrane region" description="Helical" evidence="6">
    <location>
        <begin position="395"/>
        <end position="416"/>
    </location>
</feature>
<dbReference type="GO" id="GO:0016409">
    <property type="term" value="F:palmitoyltransferase activity"/>
    <property type="evidence" value="ECO:0007669"/>
    <property type="project" value="TreeGrafter"/>
</dbReference>
<feature type="transmembrane region" description="Helical" evidence="6">
    <location>
        <begin position="262"/>
        <end position="283"/>
    </location>
</feature>
<dbReference type="PANTHER" id="PTHR13285">
    <property type="entry name" value="ACYLTRANSFERASE"/>
    <property type="match status" value="1"/>
</dbReference>
<feature type="transmembrane region" description="Helical" evidence="6">
    <location>
        <begin position="476"/>
        <end position="493"/>
    </location>
</feature>
<comment type="similarity">
    <text evidence="5">Belongs to the membrane-bound acyltransferase family. HHAT subfamily.</text>
</comment>
<keyword evidence="4 6" id="KW-0472">Membrane</keyword>
<evidence type="ECO:0000256" key="5">
    <source>
        <dbReference type="ARBA" id="ARBA00038268"/>
    </source>
</evidence>
<gene>
    <name evidence="7" type="ORF">CHIRRI_LOCUS7695</name>
</gene>
<feature type="transmembrane region" description="Helical" evidence="6">
    <location>
        <begin position="371"/>
        <end position="389"/>
    </location>
</feature>
<feature type="transmembrane region" description="Helical" evidence="6">
    <location>
        <begin position="12"/>
        <end position="32"/>
    </location>
</feature>
<evidence type="ECO:0000256" key="3">
    <source>
        <dbReference type="ARBA" id="ARBA00022989"/>
    </source>
</evidence>
<dbReference type="PANTHER" id="PTHR13285:SF18">
    <property type="entry name" value="PROTEIN-CYSTEINE N-PALMITOYLTRANSFERASE RASP"/>
    <property type="match status" value="1"/>
</dbReference>
<dbReference type="EMBL" id="OU895878">
    <property type="protein sequence ID" value="CAG9804816.1"/>
    <property type="molecule type" value="Genomic_DNA"/>
</dbReference>
<feature type="transmembrane region" description="Helical" evidence="6">
    <location>
        <begin position="134"/>
        <end position="150"/>
    </location>
</feature>
<reference evidence="7" key="2">
    <citation type="submission" date="2022-10" db="EMBL/GenBank/DDBJ databases">
        <authorList>
            <consortium name="ENA_rothamsted_submissions"/>
            <consortium name="culmorum"/>
            <person name="King R."/>
        </authorList>
    </citation>
    <scope>NUCLEOTIDE SEQUENCE</scope>
</reference>
<dbReference type="InterPro" id="IPR004299">
    <property type="entry name" value="MBOAT_fam"/>
</dbReference>
<dbReference type="GO" id="GO:0016020">
    <property type="term" value="C:membrane"/>
    <property type="evidence" value="ECO:0007669"/>
    <property type="project" value="UniProtKB-SubCell"/>
</dbReference>
<feature type="transmembrane region" description="Helical" evidence="6">
    <location>
        <begin position="94"/>
        <end position="114"/>
    </location>
</feature>
<feature type="transmembrane region" description="Helical" evidence="6">
    <location>
        <begin position="437"/>
        <end position="456"/>
    </location>
</feature>
<accession>A0A9N9RXR5</accession>
<dbReference type="OrthoDB" id="420606at2759"/>
<keyword evidence="8" id="KW-1185">Reference proteome</keyword>
<protein>
    <recommendedName>
        <fullName evidence="9">Protein-cysteine N-palmitoyltransferase Rasp</fullName>
    </recommendedName>
</protein>
<dbReference type="Proteomes" id="UP001153620">
    <property type="component" value="Chromosome 2"/>
</dbReference>
<dbReference type="Pfam" id="PF03062">
    <property type="entry name" value="MBOAT"/>
    <property type="match status" value="1"/>
</dbReference>
<comment type="subcellular location">
    <subcellularLocation>
        <location evidence="1">Membrane</location>
        <topology evidence="1">Multi-pass membrane protein</topology>
    </subcellularLocation>
</comment>
<keyword evidence="3 6" id="KW-1133">Transmembrane helix</keyword>
<evidence type="ECO:0000256" key="1">
    <source>
        <dbReference type="ARBA" id="ARBA00004141"/>
    </source>
</evidence>
<evidence type="ECO:0000256" key="2">
    <source>
        <dbReference type="ARBA" id="ARBA00022692"/>
    </source>
</evidence>
<proteinExistence type="inferred from homology"/>
<name>A0A9N9RXR5_9DIPT</name>
<reference evidence="7" key="1">
    <citation type="submission" date="2022-01" db="EMBL/GenBank/DDBJ databases">
        <authorList>
            <person name="King R."/>
        </authorList>
    </citation>
    <scope>NUCLEOTIDE SEQUENCE</scope>
</reference>